<dbReference type="EMBL" id="WHWC01000003">
    <property type="protein sequence ID" value="KAG8386540.1"/>
    <property type="molecule type" value="Genomic_DNA"/>
</dbReference>
<evidence type="ECO:0000313" key="1">
    <source>
        <dbReference type="EMBL" id="KAG8386540.1"/>
    </source>
</evidence>
<sequence>MTNAISTTADPPRTIFDHRLPPLCHAYLALAAPPPLLTVLLLPPPLSASLVPVAPPTSSLQPRPCTSKLKRQLYVKVFNGLKISGKEKLITTQESPIWWQCLLVHSSDNAATTWPLRRRWACCRTMLRASTVGEPREFEGNEMVGKLPLAEGGWFG</sequence>
<organism evidence="1 2">
    <name type="scientific">Buddleja alternifolia</name>
    <dbReference type="NCBI Taxonomy" id="168488"/>
    <lineage>
        <taxon>Eukaryota</taxon>
        <taxon>Viridiplantae</taxon>
        <taxon>Streptophyta</taxon>
        <taxon>Embryophyta</taxon>
        <taxon>Tracheophyta</taxon>
        <taxon>Spermatophyta</taxon>
        <taxon>Magnoliopsida</taxon>
        <taxon>eudicotyledons</taxon>
        <taxon>Gunneridae</taxon>
        <taxon>Pentapetalae</taxon>
        <taxon>asterids</taxon>
        <taxon>lamiids</taxon>
        <taxon>Lamiales</taxon>
        <taxon>Scrophulariaceae</taxon>
        <taxon>Buddlejeae</taxon>
        <taxon>Buddleja</taxon>
    </lineage>
</organism>
<keyword evidence="2" id="KW-1185">Reference proteome</keyword>
<accession>A0AAV6XYG8</accession>
<reference evidence="1" key="1">
    <citation type="submission" date="2019-10" db="EMBL/GenBank/DDBJ databases">
        <authorList>
            <person name="Zhang R."/>
            <person name="Pan Y."/>
            <person name="Wang J."/>
            <person name="Ma R."/>
            <person name="Yu S."/>
        </authorList>
    </citation>
    <scope>NUCLEOTIDE SEQUENCE</scope>
    <source>
        <strain evidence="1">LA-IB0</strain>
        <tissue evidence="1">Leaf</tissue>
    </source>
</reference>
<dbReference type="AlphaFoldDB" id="A0AAV6XYG8"/>
<evidence type="ECO:0000313" key="2">
    <source>
        <dbReference type="Proteomes" id="UP000826271"/>
    </source>
</evidence>
<gene>
    <name evidence="1" type="ORF">BUALT_Bualt03G0159000</name>
</gene>
<protein>
    <submittedName>
        <fullName evidence="1">Uncharacterized protein</fullName>
    </submittedName>
</protein>
<proteinExistence type="predicted"/>
<dbReference type="Proteomes" id="UP000826271">
    <property type="component" value="Unassembled WGS sequence"/>
</dbReference>
<comment type="caution">
    <text evidence="1">The sequence shown here is derived from an EMBL/GenBank/DDBJ whole genome shotgun (WGS) entry which is preliminary data.</text>
</comment>
<name>A0AAV6XYG8_9LAMI</name>